<keyword evidence="1" id="KW-0472">Membrane</keyword>
<organism evidence="2 3">
    <name type="scientific">Klebsiella variicola</name>
    <dbReference type="NCBI Taxonomy" id="244366"/>
    <lineage>
        <taxon>Bacteria</taxon>
        <taxon>Pseudomonadati</taxon>
        <taxon>Pseudomonadota</taxon>
        <taxon>Gammaproteobacteria</taxon>
        <taxon>Enterobacterales</taxon>
        <taxon>Enterobacteriaceae</taxon>
        <taxon>Klebsiella/Raoultella group</taxon>
        <taxon>Klebsiella</taxon>
        <taxon>Klebsiella pneumoniae complex</taxon>
    </lineage>
</organism>
<feature type="transmembrane region" description="Helical" evidence="1">
    <location>
        <begin position="33"/>
        <end position="61"/>
    </location>
</feature>
<keyword evidence="1" id="KW-1133">Transmembrane helix</keyword>
<comment type="caution">
    <text evidence="2">The sequence shown here is derived from an EMBL/GenBank/DDBJ whole genome shotgun (WGS) entry which is preliminary data.</text>
</comment>
<evidence type="ECO:0000256" key="1">
    <source>
        <dbReference type="SAM" id="Phobius"/>
    </source>
</evidence>
<dbReference type="AlphaFoldDB" id="A0A7H4MPC7"/>
<proteinExistence type="predicted"/>
<protein>
    <submittedName>
        <fullName evidence="2">Uncharacterized protein</fullName>
    </submittedName>
</protein>
<gene>
    <name evidence="2" type="ORF">NCTC9177_06109</name>
</gene>
<dbReference type="EMBL" id="UGKR01000003">
    <property type="protein sequence ID" value="STS92177.1"/>
    <property type="molecule type" value="Genomic_DNA"/>
</dbReference>
<dbReference type="Proteomes" id="UP000254545">
    <property type="component" value="Unassembled WGS sequence"/>
</dbReference>
<sequence>MSRHDLIFDIHYSHYLEKMFATLTGRIDRLMTFLIILSGCGVFVSITGYVWFGAFIAALSVSQVVYQFSRSSGIATEQARLYLELITDEPSLTDEELLARF</sequence>
<evidence type="ECO:0000313" key="2">
    <source>
        <dbReference type="EMBL" id="STS92177.1"/>
    </source>
</evidence>
<name>A0A7H4MPC7_KLEVA</name>
<accession>A0A7H4MPC7</accession>
<keyword evidence="1" id="KW-0812">Transmembrane</keyword>
<evidence type="ECO:0000313" key="3">
    <source>
        <dbReference type="Proteomes" id="UP000254545"/>
    </source>
</evidence>
<reference evidence="2 3" key="1">
    <citation type="submission" date="2018-06" db="EMBL/GenBank/DDBJ databases">
        <authorList>
            <consortium name="Pathogen Informatics"/>
            <person name="Doyle S."/>
        </authorList>
    </citation>
    <scope>NUCLEOTIDE SEQUENCE [LARGE SCALE GENOMIC DNA]</scope>
    <source>
        <strain evidence="2 3">NCTC9177</strain>
    </source>
</reference>